<evidence type="ECO:0000259" key="3">
    <source>
        <dbReference type="PROSITE" id="PS50977"/>
    </source>
</evidence>
<protein>
    <submittedName>
        <fullName evidence="4">TetR/AcrR family transcriptional regulator</fullName>
    </submittedName>
</protein>
<dbReference type="InterPro" id="IPR041490">
    <property type="entry name" value="KstR2_TetR_C"/>
</dbReference>
<proteinExistence type="predicted"/>
<organism evidence="4 5">
    <name type="scientific">Paraconexibacter antarcticus</name>
    <dbReference type="NCBI Taxonomy" id="2949664"/>
    <lineage>
        <taxon>Bacteria</taxon>
        <taxon>Bacillati</taxon>
        <taxon>Actinomycetota</taxon>
        <taxon>Thermoleophilia</taxon>
        <taxon>Solirubrobacterales</taxon>
        <taxon>Paraconexibacteraceae</taxon>
        <taxon>Paraconexibacter</taxon>
    </lineage>
</organism>
<keyword evidence="1 2" id="KW-0238">DNA-binding</keyword>
<name>A0ABY5DNH4_9ACTN</name>
<dbReference type="SUPFAM" id="SSF48498">
    <property type="entry name" value="Tetracyclin repressor-like, C-terminal domain"/>
    <property type="match status" value="1"/>
</dbReference>
<dbReference type="Proteomes" id="UP001056035">
    <property type="component" value="Chromosome"/>
</dbReference>
<dbReference type="InterPro" id="IPR036271">
    <property type="entry name" value="Tet_transcr_reg_TetR-rel_C_sf"/>
</dbReference>
<evidence type="ECO:0000313" key="4">
    <source>
        <dbReference type="EMBL" id="UTI63575.1"/>
    </source>
</evidence>
<evidence type="ECO:0000256" key="1">
    <source>
        <dbReference type="ARBA" id="ARBA00023125"/>
    </source>
</evidence>
<gene>
    <name evidence="4" type="ORF">NBH00_19805</name>
</gene>
<dbReference type="PRINTS" id="PR00455">
    <property type="entry name" value="HTHTETR"/>
</dbReference>
<dbReference type="PANTHER" id="PTHR30055">
    <property type="entry name" value="HTH-TYPE TRANSCRIPTIONAL REGULATOR RUTR"/>
    <property type="match status" value="1"/>
</dbReference>
<accession>A0ABY5DNH4</accession>
<reference evidence="4 5" key="1">
    <citation type="submission" date="2022-06" db="EMBL/GenBank/DDBJ databases">
        <title>Paraconexibacter antarcticus.</title>
        <authorList>
            <person name="Kim C.S."/>
        </authorList>
    </citation>
    <scope>NUCLEOTIDE SEQUENCE [LARGE SCALE GENOMIC DNA]</scope>
    <source>
        <strain evidence="4 5">02-257</strain>
    </source>
</reference>
<evidence type="ECO:0000313" key="5">
    <source>
        <dbReference type="Proteomes" id="UP001056035"/>
    </source>
</evidence>
<evidence type="ECO:0000256" key="2">
    <source>
        <dbReference type="PROSITE-ProRule" id="PRU00335"/>
    </source>
</evidence>
<dbReference type="InterPro" id="IPR001647">
    <property type="entry name" value="HTH_TetR"/>
</dbReference>
<keyword evidence="5" id="KW-1185">Reference proteome</keyword>
<dbReference type="Gene3D" id="1.10.10.60">
    <property type="entry name" value="Homeodomain-like"/>
    <property type="match status" value="1"/>
</dbReference>
<dbReference type="SUPFAM" id="SSF46689">
    <property type="entry name" value="Homeodomain-like"/>
    <property type="match status" value="1"/>
</dbReference>
<dbReference type="Gene3D" id="1.10.357.10">
    <property type="entry name" value="Tetracycline Repressor, domain 2"/>
    <property type="match status" value="1"/>
</dbReference>
<feature type="domain" description="HTH tetR-type" evidence="3">
    <location>
        <begin position="1"/>
        <end position="61"/>
    </location>
</feature>
<dbReference type="RefSeq" id="WP_254570300.1">
    <property type="nucleotide sequence ID" value="NZ_CP098502.1"/>
</dbReference>
<dbReference type="Pfam" id="PF17932">
    <property type="entry name" value="TetR_C_24"/>
    <property type="match status" value="1"/>
</dbReference>
<dbReference type="InterPro" id="IPR050109">
    <property type="entry name" value="HTH-type_TetR-like_transc_reg"/>
</dbReference>
<dbReference type="PANTHER" id="PTHR30055:SF237">
    <property type="entry name" value="TRANSCRIPTIONAL REPRESSOR MCE3R"/>
    <property type="match status" value="1"/>
</dbReference>
<dbReference type="EMBL" id="CP098502">
    <property type="protein sequence ID" value="UTI63575.1"/>
    <property type="molecule type" value="Genomic_DNA"/>
</dbReference>
<feature type="DNA-binding region" description="H-T-H motif" evidence="2">
    <location>
        <begin position="24"/>
        <end position="43"/>
    </location>
</feature>
<dbReference type="Pfam" id="PF00440">
    <property type="entry name" value="TetR_N"/>
    <property type="match status" value="1"/>
</dbReference>
<sequence length="195" mass="21624">MTRRERVLEAAATLFHERGFHGVGIDEIGKSAGTNGPAIYRDFKGKDELLAVLFEGAMNRVTVPTSPTFDDPFEELEFLIRHHATFVVENIPLVSIYAHEHRSLAEPWKSEFEKRMQRHGSRWRRTIGACYPEATRRDVAVAAHATIGQLHSVVFWPPSLLKGPDIVDRLTGMALHGIGSMAGLGADVAPKRTSA</sequence>
<dbReference type="InterPro" id="IPR009057">
    <property type="entry name" value="Homeodomain-like_sf"/>
</dbReference>
<dbReference type="PROSITE" id="PS50977">
    <property type="entry name" value="HTH_TETR_2"/>
    <property type="match status" value="1"/>
</dbReference>